<feature type="domain" description="Retrotransposon gag" evidence="2">
    <location>
        <begin position="89"/>
        <end position="175"/>
    </location>
</feature>
<keyword evidence="4" id="KW-1185">Reference proteome</keyword>
<dbReference type="PANTHER" id="PTHR33223">
    <property type="entry name" value="CCHC-TYPE DOMAIN-CONTAINING PROTEIN"/>
    <property type="match status" value="1"/>
</dbReference>
<protein>
    <submittedName>
        <fullName evidence="3">Reverse transcriptase domain-containing protein</fullName>
    </submittedName>
</protein>
<evidence type="ECO:0000259" key="2">
    <source>
        <dbReference type="Pfam" id="PF03732"/>
    </source>
</evidence>
<accession>A0ABQ5GJ62</accession>
<dbReference type="PANTHER" id="PTHR33223:SF11">
    <property type="entry name" value="ELEMENT PROTEIN, PUTATIVE-RELATED"/>
    <property type="match status" value="1"/>
</dbReference>
<evidence type="ECO:0000313" key="4">
    <source>
        <dbReference type="Proteomes" id="UP001151760"/>
    </source>
</evidence>
<proteinExistence type="predicted"/>
<name>A0ABQ5GJ62_9ASTR</name>
<evidence type="ECO:0000256" key="1">
    <source>
        <dbReference type="SAM" id="MobiDB-lite"/>
    </source>
</evidence>
<dbReference type="Pfam" id="PF03732">
    <property type="entry name" value="Retrotrans_gag"/>
    <property type="match status" value="1"/>
</dbReference>
<dbReference type="Proteomes" id="UP001151760">
    <property type="component" value="Unassembled WGS sequence"/>
</dbReference>
<keyword evidence="3" id="KW-0695">RNA-directed DNA polymerase</keyword>
<dbReference type="InterPro" id="IPR005162">
    <property type="entry name" value="Retrotrans_gag_dom"/>
</dbReference>
<sequence>MNFEIEDQDPNEDRIVKGTEIDDEDLGKPFKETLKTPFTRRIIEFSGPEYSMPTNIALYNGSTDLADHLNRFVGAANSGEWPMPVWCRMFQQTLDGSARGWFESLPPNSIDEWWKLREAFTTRYSTRKACYKEPHEITKIVRRANETLTAFKERWTVETGFIIGVPEVMKISSFMDSVKSPELAKRFASNVPKTVNEMMKRLDEFVRAEEAYALTELPPGESRDIHRRLSFPAGSRDVHQRLTFPAARRDDRDGRNSPGKDFRKGDYRNSYKVRDNFNTGRHRDYRAPYPQREHTNRPVPVLSLDSLTKCPKEILATETQLQLPPPRPVANPLRTGDPDKYCDYHQDKGHHTNDCIQLRKQLEIALESGKLNHLMKDLRQRVERRQNRNPLVQKVINMVNVHSSKKKKRKDREATESWMNTPISFPPIMTDDASDEPLIIEAEVEGYLVRRVYVDEGLVEVMSNICYRKTFRRK</sequence>
<evidence type="ECO:0000313" key="3">
    <source>
        <dbReference type="EMBL" id="GJT74843.1"/>
    </source>
</evidence>
<organism evidence="3 4">
    <name type="scientific">Tanacetum coccineum</name>
    <dbReference type="NCBI Taxonomy" id="301880"/>
    <lineage>
        <taxon>Eukaryota</taxon>
        <taxon>Viridiplantae</taxon>
        <taxon>Streptophyta</taxon>
        <taxon>Embryophyta</taxon>
        <taxon>Tracheophyta</taxon>
        <taxon>Spermatophyta</taxon>
        <taxon>Magnoliopsida</taxon>
        <taxon>eudicotyledons</taxon>
        <taxon>Gunneridae</taxon>
        <taxon>Pentapetalae</taxon>
        <taxon>asterids</taxon>
        <taxon>campanulids</taxon>
        <taxon>Asterales</taxon>
        <taxon>Asteraceae</taxon>
        <taxon>Asteroideae</taxon>
        <taxon>Anthemideae</taxon>
        <taxon>Anthemidinae</taxon>
        <taxon>Tanacetum</taxon>
    </lineage>
</organism>
<feature type="region of interest" description="Disordered" evidence="1">
    <location>
        <begin position="239"/>
        <end position="297"/>
    </location>
</feature>
<reference evidence="3" key="1">
    <citation type="journal article" date="2022" name="Int. J. Mol. Sci.">
        <title>Draft Genome of Tanacetum Coccineum: Genomic Comparison of Closely Related Tanacetum-Family Plants.</title>
        <authorList>
            <person name="Yamashiro T."/>
            <person name="Shiraishi A."/>
            <person name="Nakayama K."/>
            <person name="Satake H."/>
        </authorList>
    </citation>
    <scope>NUCLEOTIDE SEQUENCE</scope>
</reference>
<dbReference type="EMBL" id="BQNB010018476">
    <property type="protein sequence ID" value="GJT74843.1"/>
    <property type="molecule type" value="Genomic_DNA"/>
</dbReference>
<keyword evidence="3" id="KW-0548">Nucleotidyltransferase</keyword>
<dbReference type="GO" id="GO:0003964">
    <property type="term" value="F:RNA-directed DNA polymerase activity"/>
    <property type="evidence" value="ECO:0007669"/>
    <property type="project" value="UniProtKB-KW"/>
</dbReference>
<reference evidence="3" key="2">
    <citation type="submission" date="2022-01" db="EMBL/GenBank/DDBJ databases">
        <authorList>
            <person name="Yamashiro T."/>
            <person name="Shiraishi A."/>
            <person name="Satake H."/>
            <person name="Nakayama K."/>
        </authorList>
    </citation>
    <scope>NUCLEOTIDE SEQUENCE</scope>
</reference>
<comment type="caution">
    <text evidence="3">The sequence shown here is derived from an EMBL/GenBank/DDBJ whole genome shotgun (WGS) entry which is preliminary data.</text>
</comment>
<keyword evidence="3" id="KW-0808">Transferase</keyword>
<gene>
    <name evidence="3" type="ORF">Tco_1041568</name>
</gene>
<feature type="compositionally biased region" description="Basic and acidic residues" evidence="1">
    <location>
        <begin position="247"/>
        <end position="296"/>
    </location>
</feature>